<accession>F4RVF6</accession>
<evidence type="ECO:0000313" key="6">
    <source>
        <dbReference type="Proteomes" id="UP000001072"/>
    </source>
</evidence>
<evidence type="ECO:0000256" key="2">
    <source>
        <dbReference type="ARBA" id="ARBA00022490"/>
    </source>
</evidence>
<dbReference type="EMBL" id="GL883123">
    <property type="protein sequence ID" value="EGG03679.1"/>
    <property type="molecule type" value="Genomic_DNA"/>
</dbReference>
<dbReference type="VEuPathDB" id="FungiDB:MELLADRAFT_37900"/>
<keyword evidence="6" id="KW-1185">Reference proteome</keyword>
<dbReference type="GO" id="GO:0004386">
    <property type="term" value="F:helicase activity"/>
    <property type="evidence" value="ECO:0007669"/>
    <property type="project" value="InterPro"/>
</dbReference>
<organism evidence="6">
    <name type="scientific">Melampsora larici-populina (strain 98AG31 / pathotype 3-4-7)</name>
    <name type="common">Poplar leaf rust fungus</name>
    <dbReference type="NCBI Taxonomy" id="747676"/>
    <lineage>
        <taxon>Eukaryota</taxon>
        <taxon>Fungi</taxon>
        <taxon>Dikarya</taxon>
        <taxon>Basidiomycota</taxon>
        <taxon>Pucciniomycotina</taxon>
        <taxon>Pucciniomycetes</taxon>
        <taxon>Pucciniales</taxon>
        <taxon>Melampsoraceae</taxon>
        <taxon>Melampsora</taxon>
    </lineage>
</organism>
<evidence type="ECO:0000313" key="5">
    <source>
        <dbReference type="EMBL" id="EGG03679.1"/>
    </source>
</evidence>
<dbReference type="eggNOG" id="KOG1804">
    <property type="taxonomic scope" value="Eukaryota"/>
</dbReference>
<dbReference type="Pfam" id="PF13086">
    <property type="entry name" value="AAA_11"/>
    <property type="match status" value="1"/>
</dbReference>
<proteinExistence type="predicted"/>
<dbReference type="InterPro" id="IPR041677">
    <property type="entry name" value="DNA2/NAM7_AAA_11"/>
</dbReference>
<dbReference type="Proteomes" id="UP000001072">
    <property type="component" value="Unassembled WGS sequence"/>
</dbReference>
<dbReference type="HOGENOM" id="CLU_001666_1_1_1"/>
<dbReference type="Gene3D" id="3.40.50.300">
    <property type="entry name" value="P-loop containing nucleotide triphosphate hydrolases"/>
    <property type="match status" value="2"/>
</dbReference>
<reference evidence="6" key="1">
    <citation type="journal article" date="2011" name="Proc. Natl. Acad. Sci. U.S.A.">
        <title>Obligate biotrophy features unraveled by the genomic analysis of rust fungi.</title>
        <authorList>
            <person name="Duplessis S."/>
            <person name="Cuomo C.A."/>
            <person name="Lin Y.-C."/>
            <person name="Aerts A."/>
            <person name="Tisserant E."/>
            <person name="Veneault-Fourrey C."/>
            <person name="Joly D.L."/>
            <person name="Hacquard S."/>
            <person name="Amselem J."/>
            <person name="Cantarel B.L."/>
            <person name="Chiu R."/>
            <person name="Coutinho P.M."/>
            <person name="Feau N."/>
            <person name="Field M."/>
            <person name="Frey P."/>
            <person name="Gelhaye E."/>
            <person name="Goldberg J."/>
            <person name="Grabherr M.G."/>
            <person name="Kodira C.D."/>
            <person name="Kohler A."/>
            <person name="Kuees U."/>
            <person name="Lindquist E.A."/>
            <person name="Lucas S.M."/>
            <person name="Mago R."/>
            <person name="Mauceli E."/>
            <person name="Morin E."/>
            <person name="Murat C."/>
            <person name="Pangilinan J.L."/>
            <person name="Park R."/>
            <person name="Pearson M."/>
            <person name="Quesneville H."/>
            <person name="Rouhier N."/>
            <person name="Sakthikumar S."/>
            <person name="Salamov A.A."/>
            <person name="Schmutz J."/>
            <person name="Selles B."/>
            <person name="Shapiro H."/>
            <person name="Tanguay P."/>
            <person name="Tuskan G.A."/>
            <person name="Henrissat B."/>
            <person name="Van de Peer Y."/>
            <person name="Rouze P."/>
            <person name="Ellis J.G."/>
            <person name="Dodds P.N."/>
            <person name="Schein J.E."/>
            <person name="Zhong S."/>
            <person name="Hamelin R.C."/>
            <person name="Grigoriev I.V."/>
            <person name="Szabo L.J."/>
            <person name="Martin F."/>
        </authorList>
    </citation>
    <scope>NUCLEOTIDE SEQUENCE [LARGE SCALE GENOMIC DNA]</scope>
    <source>
        <strain evidence="6">98AG31 / pathotype 3-4-7</strain>
    </source>
</reference>
<dbReference type="InParanoid" id="F4RVF6"/>
<keyword evidence="2" id="KW-0963">Cytoplasm</keyword>
<feature type="domain" description="DNA2/NAM7 helicase-like C-terminal" evidence="4">
    <location>
        <begin position="99"/>
        <end position="293"/>
    </location>
</feature>
<dbReference type="PANTHER" id="PTHR45418:SF1">
    <property type="entry name" value="CANCER_TESTIS ANTIGEN 55"/>
    <property type="match status" value="1"/>
</dbReference>
<feature type="non-terminal residue" evidence="5">
    <location>
        <position position="1"/>
    </location>
</feature>
<gene>
    <name evidence="5" type="ORF">MELLADRAFT_37900</name>
</gene>
<sequence>HFTHLLIDEAAQATEPELVIPISIMIPDPKTNHLQELPQILICGDIKQLGPKVVSELSRRLGLDLSFLQRLLECKASADSNTRLLHPCPKTITCIYSCMRIKLTKNYRSHPSILMLPSTLFYNDALEPYAPKEIQNTELLNWNRLPKKGCPIIFKNVSFAEDWVDEGSSWYNIGESEIVVGFVIELMKQSSESIKKLMGLKPSQISIITPFREQVWVIRLALRKIGLSDVDVGTVESLQGGENRVVIVSTVRSHHKKHIEDDRRRDRGLIFEAQRFNVTLTRPKELLIVVGNAETLTVDPYWRSFYHVSDHPSKRTLR</sequence>
<name>F4RVF6_MELLP</name>
<dbReference type="KEGG" id="mlr:MELLADRAFT_37900"/>
<dbReference type="Pfam" id="PF13087">
    <property type="entry name" value="AAA_12"/>
    <property type="match status" value="1"/>
</dbReference>
<dbReference type="GO" id="GO:0005737">
    <property type="term" value="C:cytoplasm"/>
    <property type="evidence" value="ECO:0007669"/>
    <property type="project" value="UniProtKB-SubCell"/>
</dbReference>
<dbReference type="CDD" id="cd18808">
    <property type="entry name" value="SF1_C_Upf1"/>
    <property type="match status" value="1"/>
</dbReference>
<dbReference type="InterPro" id="IPR041679">
    <property type="entry name" value="DNA2/NAM7-like_C"/>
</dbReference>
<dbReference type="GeneID" id="18927678"/>
<feature type="domain" description="DNA2/NAM7 helicase helicase" evidence="3">
    <location>
        <begin position="2"/>
        <end position="56"/>
    </location>
</feature>
<evidence type="ECO:0000259" key="4">
    <source>
        <dbReference type="Pfam" id="PF13087"/>
    </source>
</evidence>
<comment type="subcellular location">
    <subcellularLocation>
        <location evidence="1">Cytoplasm</location>
    </subcellularLocation>
</comment>
<dbReference type="PANTHER" id="PTHR45418">
    <property type="entry name" value="CANCER/TESTIS ANTIGEN 55"/>
    <property type="match status" value="1"/>
</dbReference>
<dbReference type="InterPro" id="IPR047187">
    <property type="entry name" value="SF1_C_Upf1"/>
</dbReference>
<dbReference type="AlphaFoldDB" id="F4RVF6"/>
<dbReference type="SUPFAM" id="SSF52540">
    <property type="entry name" value="P-loop containing nucleoside triphosphate hydrolases"/>
    <property type="match status" value="1"/>
</dbReference>
<protein>
    <submittedName>
        <fullName evidence="5">Uncharacterized protein</fullName>
    </submittedName>
</protein>
<dbReference type="OrthoDB" id="6513042at2759"/>
<evidence type="ECO:0000256" key="1">
    <source>
        <dbReference type="ARBA" id="ARBA00004496"/>
    </source>
</evidence>
<dbReference type="RefSeq" id="XP_007413126.1">
    <property type="nucleotide sequence ID" value="XM_007413064.1"/>
</dbReference>
<dbReference type="InterPro" id="IPR027417">
    <property type="entry name" value="P-loop_NTPase"/>
</dbReference>
<evidence type="ECO:0000259" key="3">
    <source>
        <dbReference type="Pfam" id="PF13086"/>
    </source>
</evidence>